<evidence type="ECO:0000313" key="1">
    <source>
        <dbReference type="EMBL" id="KAF9996682.1"/>
    </source>
</evidence>
<dbReference type="AlphaFoldDB" id="A0A9P6SSQ5"/>
<dbReference type="EMBL" id="JAAAHW010001126">
    <property type="protein sequence ID" value="KAF9996682.1"/>
    <property type="molecule type" value="Genomic_DNA"/>
</dbReference>
<evidence type="ECO:0008006" key="3">
    <source>
        <dbReference type="Google" id="ProtNLM"/>
    </source>
</evidence>
<dbReference type="Proteomes" id="UP000749646">
    <property type="component" value="Unassembled WGS sequence"/>
</dbReference>
<gene>
    <name evidence="1" type="ORF">BGZ65_007744</name>
</gene>
<proteinExistence type="predicted"/>
<comment type="caution">
    <text evidence="1">The sequence shown here is derived from an EMBL/GenBank/DDBJ whole genome shotgun (WGS) entry which is preliminary data.</text>
</comment>
<keyword evidence="2" id="KW-1185">Reference proteome</keyword>
<reference evidence="1" key="1">
    <citation type="journal article" date="2020" name="Fungal Divers.">
        <title>Resolving the Mortierellaceae phylogeny through synthesis of multi-gene phylogenetics and phylogenomics.</title>
        <authorList>
            <person name="Vandepol N."/>
            <person name="Liber J."/>
            <person name="Desiro A."/>
            <person name="Na H."/>
            <person name="Kennedy M."/>
            <person name="Barry K."/>
            <person name="Grigoriev I.V."/>
            <person name="Miller A.N."/>
            <person name="O'Donnell K."/>
            <person name="Stajich J.E."/>
            <person name="Bonito G."/>
        </authorList>
    </citation>
    <scope>NUCLEOTIDE SEQUENCE</scope>
    <source>
        <strain evidence="1">MES-2147</strain>
    </source>
</reference>
<accession>A0A9P6SSQ5</accession>
<organism evidence="1 2">
    <name type="scientific">Modicella reniformis</name>
    <dbReference type="NCBI Taxonomy" id="1440133"/>
    <lineage>
        <taxon>Eukaryota</taxon>
        <taxon>Fungi</taxon>
        <taxon>Fungi incertae sedis</taxon>
        <taxon>Mucoromycota</taxon>
        <taxon>Mortierellomycotina</taxon>
        <taxon>Mortierellomycetes</taxon>
        <taxon>Mortierellales</taxon>
        <taxon>Mortierellaceae</taxon>
        <taxon>Modicella</taxon>
    </lineage>
</organism>
<name>A0A9P6SSQ5_9FUNG</name>
<sequence length="71" mass="8007">MLVFQYIPALDLFSVITVNRLWCQIALPETKQINLSECLPMDCLGLEDGIYSGFDFIYNSDISVVLGVMDD</sequence>
<protein>
    <recommendedName>
        <fullName evidence="3">F-box domain-containing protein</fullName>
    </recommendedName>
</protein>
<evidence type="ECO:0000313" key="2">
    <source>
        <dbReference type="Proteomes" id="UP000749646"/>
    </source>
</evidence>